<dbReference type="EMBL" id="QXHD01000004">
    <property type="protein sequence ID" value="NEZ57323.1"/>
    <property type="molecule type" value="Genomic_DNA"/>
</dbReference>
<protein>
    <submittedName>
        <fullName evidence="1">Uncharacterized protein</fullName>
    </submittedName>
</protein>
<gene>
    <name evidence="1" type="ORF">DXZ20_16920</name>
</gene>
<reference evidence="1 2" key="1">
    <citation type="journal article" date="2020" name="Microb. Ecol.">
        <title>Ecogenomics of the Marine Benthic Filamentous Cyanobacterium Adonisia.</title>
        <authorList>
            <person name="Walter J.M."/>
            <person name="Coutinho F.H."/>
            <person name="Leomil L."/>
            <person name="Hargreaves P.I."/>
            <person name="Campeao M.E."/>
            <person name="Vieira V.V."/>
            <person name="Silva B.S."/>
            <person name="Fistarol G.O."/>
            <person name="Salomon P.S."/>
            <person name="Sawabe T."/>
            <person name="Mino S."/>
            <person name="Hosokawa M."/>
            <person name="Miyashita H."/>
            <person name="Maruyama F."/>
            <person name="van Verk M.C."/>
            <person name="Dutilh B.E."/>
            <person name="Thompson C.C."/>
            <person name="Thompson F.L."/>
        </authorList>
    </citation>
    <scope>NUCLEOTIDE SEQUENCE [LARGE SCALE GENOMIC DNA]</scope>
    <source>
        <strain evidence="1 2">CCMR0081</strain>
    </source>
</reference>
<dbReference type="RefSeq" id="WP_163699383.1">
    <property type="nucleotide sequence ID" value="NZ_QXHD01000004.1"/>
</dbReference>
<keyword evidence="2" id="KW-1185">Reference proteome</keyword>
<accession>A0A6M0RNG7</accession>
<organism evidence="1 2">
    <name type="scientific">Adonisia turfae CCMR0081</name>
    <dbReference type="NCBI Taxonomy" id="2292702"/>
    <lineage>
        <taxon>Bacteria</taxon>
        <taxon>Bacillati</taxon>
        <taxon>Cyanobacteriota</taxon>
        <taxon>Adonisia</taxon>
        <taxon>Adonisia turfae</taxon>
    </lineage>
</organism>
<sequence length="67" mass="7453">MAIFPIVTFFLLFIALTKQLLGKASDMPDRALNEVNLSIGDKTPIVLEIDSLHSLVRLIAQLDSEKQ</sequence>
<comment type="caution">
    <text evidence="1">The sequence shown here is derived from an EMBL/GenBank/DDBJ whole genome shotgun (WGS) entry which is preliminary data.</text>
</comment>
<evidence type="ECO:0000313" key="2">
    <source>
        <dbReference type="Proteomes" id="UP000481033"/>
    </source>
</evidence>
<name>A0A6M0RNG7_9CYAN</name>
<dbReference type="Proteomes" id="UP000481033">
    <property type="component" value="Unassembled WGS sequence"/>
</dbReference>
<dbReference type="AlphaFoldDB" id="A0A6M0RNG7"/>
<evidence type="ECO:0000313" key="1">
    <source>
        <dbReference type="EMBL" id="NEZ57323.1"/>
    </source>
</evidence>
<proteinExistence type="predicted"/>